<proteinExistence type="predicted"/>
<name>A0A0C3K8X5_PISTI</name>
<evidence type="ECO:0000313" key="2">
    <source>
        <dbReference type="Proteomes" id="UP000054217"/>
    </source>
</evidence>
<sequence length="148" mass="16761">MTIQQPEFRTAFKSTPNSCSDKAFELYMMWKGFHENLGKSTTTDWALVDAVALPSNRDRNTFQDKWGFNKARQHWEGNLAESADVQDVLTSIKHKASAEAGDHKLSLPITWDHLDWMLQWACIVCPDLDFALSILQMTFSIPGSGPVQ</sequence>
<reference evidence="1 2" key="1">
    <citation type="submission" date="2014-04" db="EMBL/GenBank/DDBJ databases">
        <authorList>
            <consortium name="DOE Joint Genome Institute"/>
            <person name="Kuo A."/>
            <person name="Kohler A."/>
            <person name="Costa M.D."/>
            <person name="Nagy L.G."/>
            <person name="Floudas D."/>
            <person name="Copeland A."/>
            <person name="Barry K.W."/>
            <person name="Cichocki N."/>
            <person name="Veneault-Fourrey C."/>
            <person name="LaButti K."/>
            <person name="Lindquist E.A."/>
            <person name="Lipzen A."/>
            <person name="Lundell T."/>
            <person name="Morin E."/>
            <person name="Murat C."/>
            <person name="Sun H."/>
            <person name="Tunlid A."/>
            <person name="Henrissat B."/>
            <person name="Grigoriev I.V."/>
            <person name="Hibbett D.S."/>
            <person name="Martin F."/>
            <person name="Nordberg H.P."/>
            <person name="Cantor M.N."/>
            <person name="Hua S.X."/>
        </authorList>
    </citation>
    <scope>NUCLEOTIDE SEQUENCE [LARGE SCALE GENOMIC DNA]</scope>
    <source>
        <strain evidence="1 2">Marx 270</strain>
    </source>
</reference>
<dbReference type="Proteomes" id="UP000054217">
    <property type="component" value="Unassembled WGS sequence"/>
</dbReference>
<dbReference type="AlphaFoldDB" id="A0A0C3K8X5"/>
<dbReference type="OrthoDB" id="2684755at2759"/>
<dbReference type="InParanoid" id="A0A0C3K8X5"/>
<keyword evidence="2" id="KW-1185">Reference proteome</keyword>
<organism evidence="1 2">
    <name type="scientific">Pisolithus tinctorius Marx 270</name>
    <dbReference type="NCBI Taxonomy" id="870435"/>
    <lineage>
        <taxon>Eukaryota</taxon>
        <taxon>Fungi</taxon>
        <taxon>Dikarya</taxon>
        <taxon>Basidiomycota</taxon>
        <taxon>Agaricomycotina</taxon>
        <taxon>Agaricomycetes</taxon>
        <taxon>Agaricomycetidae</taxon>
        <taxon>Boletales</taxon>
        <taxon>Sclerodermatineae</taxon>
        <taxon>Pisolithaceae</taxon>
        <taxon>Pisolithus</taxon>
    </lineage>
</organism>
<dbReference type="EMBL" id="KN831964">
    <property type="protein sequence ID" value="KIO06047.1"/>
    <property type="molecule type" value="Genomic_DNA"/>
</dbReference>
<dbReference type="STRING" id="870435.A0A0C3K8X5"/>
<evidence type="ECO:0000313" key="1">
    <source>
        <dbReference type="EMBL" id="KIO06047.1"/>
    </source>
</evidence>
<reference evidence="2" key="2">
    <citation type="submission" date="2015-01" db="EMBL/GenBank/DDBJ databases">
        <title>Evolutionary Origins and Diversification of the Mycorrhizal Mutualists.</title>
        <authorList>
            <consortium name="DOE Joint Genome Institute"/>
            <consortium name="Mycorrhizal Genomics Consortium"/>
            <person name="Kohler A."/>
            <person name="Kuo A."/>
            <person name="Nagy L.G."/>
            <person name="Floudas D."/>
            <person name="Copeland A."/>
            <person name="Barry K.W."/>
            <person name="Cichocki N."/>
            <person name="Veneault-Fourrey C."/>
            <person name="LaButti K."/>
            <person name="Lindquist E.A."/>
            <person name="Lipzen A."/>
            <person name="Lundell T."/>
            <person name="Morin E."/>
            <person name="Murat C."/>
            <person name="Riley R."/>
            <person name="Ohm R."/>
            <person name="Sun H."/>
            <person name="Tunlid A."/>
            <person name="Henrissat B."/>
            <person name="Grigoriev I.V."/>
            <person name="Hibbett D.S."/>
            <person name="Martin F."/>
        </authorList>
    </citation>
    <scope>NUCLEOTIDE SEQUENCE [LARGE SCALE GENOMIC DNA]</scope>
    <source>
        <strain evidence="2">Marx 270</strain>
    </source>
</reference>
<gene>
    <name evidence="1" type="ORF">M404DRAFT_139209</name>
</gene>
<protein>
    <submittedName>
        <fullName evidence="1">Uncharacterized protein</fullName>
    </submittedName>
</protein>
<accession>A0A0C3K8X5</accession>
<dbReference type="HOGENOM" id="CLU_109929_0_0_1"/>